<organism evidence="1">
    <name type="scientific">Siphoviridae sp. ct7dP4</name>
    <dbReference type="NCBI Taxonomy" id="2827787"/>
    <lineage>
        <taxon>Viruses</taxon>
        <taxon>Duplodnaviria</taxon>
        <taxon>Heunggongvirae</taxon>
        <taxon>Uroviricota</taxon>
        <taxon>Caudoviricetes</taxon>
    </lineage>
</organism>
<protein>
    <submittedName>
        <fullName evidence="1">Uncharacterized protein</fullName>
    </submittedName>
</protein>
<evidence type="ECO:0000313" key="1">
    <source>
        <dbReference type="EMBL" id="DAF64748.1"/>
    </source>
</evidence>
<reference evidence="1" key="1">
    <citation type="journal article" date="2021" name="Proc. Natl. Acad. Sci. U.S.A.">
        <title>A Catalog of Tens of Thousands of Viruses from Human Metagenomes Reveals Hidden Associations with Chronic Diseases.</title>
        <authorList>
            <person name="Tisza M.J."/>
            <person name="Buck C.B."/>
        </authorList>
    </citation>
    <scope>NUCLEOTIDE SEQUENCE</scope>
    <source>
        <strain evidence="1">Ct7dP4</strain>
    </source>
</reference>
<dbReference type="EMBL" id="BK032866">
    <property type="protein sequence ID" value="DAF64748.1"/>
    <property type="molecule type" value="Genomic_DNA"/>
</dbReference>
<proteinExistence type="predicted"/>
<accession>A0A8S5TNM8</accession>
<sequence length="55" mass="6551">MDPIKRLLKLMEWQDANRPLKVEEKAKLMKLPDNEFENKLHQMALDFKNDGVIRA</sequence>
<name>A0A8S5TNM8_9CAUD</name>